<dbReference type="Gene3D" id="2.40.170.20">
    <property type="entry name" value="TonB-dependent receptor, beta-barrel domain"/>
    <property type="match status" value="1"/>
</dbReference>
<evidence type="ECO:0000256" key="6">
    <source>
        <dbReference type="SAM" id="MobiDB-lite"/>
    </source>
</evidence>
<evidence type="ECO:0000259" key="7">
    <source>
        <dbReference type="Pfam" id="PF07715"/>
    </source>
</evidence>
<keyword evidence="2" id="KW-0813">Transport</keyword>
<dbReference type="Gene3D" id="2.60.40.1120">
    <property type="entry name" value="Carboxypeptidase-like, regulatory domain"/>
    <property type="match status" value="1"/>
</dbReference>
<dbReference type="InterPro" id="IPR037066">
    <property type="entry name" value="Plug_dom_sf"/>
</dbReference>
<dbReference type="FunFam" id="2.60.40.1120:FF:000003">
    <property type="entry name" value="Outer membrane protein Omp121"/>
    <property type="match status" value="1"/>
</dbReference>
<feature type="region of interest" description="Disordered" evidence="6">
    <location>
        <begin position="243"/>
        <end position="267"/>
    </location>
</feature>
<protein>
    <submittedName>
        <fullName evidence="8">TonB-dependent receptor SusC</fullName>
    </submittedName>
</protein>
<dbReference type="SUPFAM" id="SSF49464">
    <property type="entry name" value="Carboxypeptidase regulatory domain-like"/>
    <property type="match status" value="1"/>
</dbReference>
<dbReference type="InterPro" id="IPR023996">
    <property type="entry name" value="TonB-dep_OMP_SusC/RagA"/>
</dbReference>
<dbReference type="SUPFAM" id="SSF56935">
    <property type="entry name" value="Porins"/>
    <property type="match status" value="1"/>
</dbReference>
<comment type="caution">
    <text evidence="8">The sequence shown here is derived from an EMBL/GenBank/DDBJ whole genome shotgun (WGS) entry which is preliminary data.</text>
</comment>
<feature type="domain" description="TonB-dependent receptor plug" evidence="7">
    <location>
        <begin position="174"/>
        <end position="300"/>
    </location>
</feature>
<evidence type="ECO:0000256" key="3">
    <source>
        <dbReference type="ARBA" id="ARBA00022692"/>
    </source>
</evidence>
<gene>
    <name evidence="8" type="ORF">EZS27_003478</name>
</gene>
<reference evidence="8" key="1">
    <citation type="submission" date="2019-03" db="EMBL/GenBank/DDBJ databases">
        <title>Single cell metagenomics reveals metabolic interactions within the superorganism composed of flagellate Streblomastix strix and complex community of Bacteroidetes bacteria on its surface.</title>
        <authorList>
            <person name="Treitli S.C."/>
            <person name="Kolisko M."/>
            <person name="Husnik F."/>
            <person name="Keeling P."/>
            <person name="Hampl V."/>
        </authorList>
    </citation>
    <scope>NUCLEOTIDE SEQUENCE</scope>
    <source>
        <strain evidence="8">STM</strain>
    </source>
</reference>
<evidence type="ECO:0000256" key="2">
    <source>
        <dbReference type="ARBA" id="ARBA00022448"/>
    </source>
</evidence>
<dbReference type="InterPro" id="IPR039426">
    <property type="entry name" value="TonB-dep_rcpt-like"/>
</dbReference>
<feature type="compositionally biased region" description="Polar residues" evidence="6">
    <location>
        <begin position="250"/>
        <end position="267"/>
    </location>
</feature>
<dbReference type="AlphaFoldDB" id="A0A5J4ST97"/>
<evidence type="ECO:0000313" key="8">
    <source>
        <dbReference type="EMBL" id="KAA6349082.1"/>
    </source>
</evidence>
<sequence>MSVGVKPLRSPNKQGNRKGCPSTYKNMKWMRLKTDFLTNKSFIMKRKKTYCDHHGLVNRAKNVCATVVLSLLFLTFCQQASAQNTKVSGVVSDDSGYAIIGASVVVKGATTGTITDFDGKYSIEAPANGTLRFSYIGYTDQEYPVNSRTTVNVTLKESNVGLDEVIVVGYGTVKKRDLTGAVASVSSEQLKGRSYSNAMQSLAGQMPGVQVLQVSGAPGFAPSIKVRGSSSINSGTNPLYVIDGVPLDDPSQSTGQDAGDSFTANRNPMNFINPNDIESIEVLKDASSAAIYGSRGANGIVLITTKQGKAGKTRIEANYEYGISSVQRRVEVMNAPEWLAYEKAARDNSYATFAATHDAGVINTVAIFPAVLLEKKWLDKIGNGTDWQDVLFRTGATHNVQISASGGSENTQFMISGNYLGSEGVVDQNSYQRFTVRSNLRHTISSKVNIGLNTSLARVSSDDIGTGGKADVVSLALQSTPALPVYTERGTLGPLDPNSEWYTLKDALAASLWHPYSTTREQERNRLTYNSQVTGFLEWKILDGLAFKTSLSATYNGIRYQSFWNSVRNYGYPGGDTQPAEGKYKTNQSFNWVTENTLNYNKTFGDHSVTGLLGYTVQENNYEESNILSTSFPNNEVKTLNAGKPSTASTLASEWALISYLARATYSYQGKYLASASIRADGSSRFGVNSRWGYFPSASAGWRISEEDFLKDTDWLSNLKLRASYGVTGNNQIGDYSTIRLLDYDSYASGEKVLYGAYESTLPDKDLKWERTSQVNVGLDASFFNQRLNLAIDYYHSVTNDLLLEVPIPAITGFTSYLTNIGKLQNQGLEFSLTSVNIKGPFEWSTNFNISGNRNKILALGNNNAAFNINDFDANVRFEVGQPMAYFYGYKIDGVIMSKAELTSLGTAVWPGSEAGDPKVVDVDHSGTIDDKDRTNIGSAQPDFIWSMTNNFNYKGFDLSIMLSGSEGNEIFNQNARYLKRYNGARGAYKSVTNYWKSESDPGDGQIPKPRSVANTVQNQATSYWVEDGSFVRIKNIRLGYTLPKKATQKLGLTATKIYVNFENVYLFSDYSNYDPEASTYTTGALVGLDFGSYPNPLVCTIGVNLNF</sequence>
<dbReference type="Gene3D" id="2.170.130.10">
    <property type="entry name" value="TonB-dependent receptor, plug domain"/>
    <property type="match status" value="1"/>
</dbReference>
<keyword evidence="4" id="KW-0472">Membrane</keyword>
<proteinExistence type="predicted"/>
<dbReference type="Pfam" id="PF07715">
    <property type="entry name" value="Plug"/>
    <property type="match status" value="1"/>
</dbReference>
<feature type="region of interest" description="Disordered" evidence="6">
    <location>
        <begin position="1"/>
        <end position="21"/>
    </location>
</feature>
<evidence type="ECO:0000256" key="4">
    <source>
        <dbReference type="ARBA" id="ARBA00023136"/>
    </source>
</evidence>
<evidence type="ECO:0000256" key="5">
    <source>
        <dbReference type="ARBA" id="ARBA00023237"/>
    </source>
</evidence>
<dbReference type="InterPro" id="IPR023997">
    <property type="entry name" value="TonB-dep_OMP_SusC/RagA_CS"/>
</dbReference>
<comment type="subcellular location">
    <subcellularLocation>
        <location evidence="1">Cell outer membrane</location>
        <topology evidence="1">Multi-pass membrane protein</topology>
    </subcellularLocation>
</comment>
<keyword evidence="5" id="KW-0998">Cell outer membrane</keyword>
<dbReference type="InterPro" id="IPR012910">
    <property type="entry name" value="Plug_dom"/>
</dbReference>
<accession>A0A5J4ST97</accession>
<organism evidence="8">
    <name type="scientific">termite gut metagenome</name>
    <dbReference type="NCBI Taxonomy" id="433724"/>
    <lineage>
        <taxon>unclassified sequences</taxon>
        <taxon>metagenomes</taxon>
        <taxon>organismal metagenomes</taxon>
    </lineage>
</organism>
<dbReference type="FunFam" id="2.170.130.10:FF:000008">
    <property type="entry name" value="SusC/RagA family TonB-linked outer membrane protein"/>
    <property type="match status" value="1"/>
</dbReference>
<dbReference type="Pfam" id="PF13715">
    <property type="entry name" value="CarbopepD_reg_2"/>
    <property type="match status" value="1"/>
</dbReference>
<dbReference type="InterPro" id="IPR008969">
    <property type="entry name" value="CarboxyPept-like_regulatory"/>
</dbReference>
<name>A0A5J4ST97_9ZZZZ</name>
<dbReference type="NCBIfam" id="TIGR04056">
    <property type="entry name" value="OMP_RagA_SusC"/>
    <property type="match status" value="1"/>
</dbReference>
<dbReference type="EMBL" id="SNRY01000054">
    <property type="protein sequence ID" value="KAA6349082.1"/>
    <property type="molecule type" value="Genomic_DNA"/>
</dbReference>
<keyword evidence="8" id="KW-0675">Receptor</keyword>
<evidence type="ECO:0000256" key="1">
    <source>
        <dbReference type="ARBA" id="ARBA00004571"/>
    </source>
</evidence>
<dbReference type="NCBIfam" id="TIGR04057">
    <property type="entry name" value="SusC_RagA_signa"/>
    <property type="match status" value="1"/>
</dbReference>
<keyword evidence="3" id="KW-0812">Transmembrane</keyword>
<dbReference type="InterPro" id="IPR036942">
    <property type="entry name" value="Beta-barrel_TonB_sf"/>
</dbReference>
<dbReference type="PROSITE" id="PS52016">
    <property type="entry name" value="TONB_DEPENDENT_REC_3"/>
    <property type="match status" value="1"/>
</dbReference>
<dbReference type="GO" id="GO:0009279">
    <property type="term" value="C:cell outer membrane"/>
    <property type="evidence" value="ECO:0007669"/>
    <property type="project" value="UniProtKB-SubCell"/>
</dbReference>